<comment type="caution">
    <text evidence="1">The sequence shown here is derived from an EMBL/GenBank/DDBJ whole genome shotgun (WGS) entry which is preliminary data.</text>
</comment>
<dbReference type="InterPro" id="IPR017587">
    <property type="entry name" value="YqeC"/>
</dbReference>
<dbReference type="NCBIfam" id="TIGR03172">
    <property type="entry name" value="selenium cofactor biosynthesis protein YqeC"/>
    <property type="match status" value="1"/>
</dbReference>
<proteinExistence type="predicted"/>
<name>A0ABD5SCF7_9EURY</name>
<reference evidence="1 2" key="1">
    <citation type="journal article" date="2019" name="Int. J. Syst. Evol. Microbiol.">
        <title>The Global Catalogue of Microorganisms (GCM) 10K type strain sequencing project: providing services to taxonomists for standard genome sequencing and annotation.</title>
        <authorList>
            <consortium name="The Broad Institute Genomics Platform"/>
            <consortium name="The Broad Institute Genome Sequencing Center for Infectious Disease"/>
            <person name="Wu L."/>
            <person name="Ma J."/>
        </authorList>
    </citation>
    <scope>NUCLEOTIDE SEQUENCE [LARGE SCALE GENOMIC DNA]</scope>
    <source>
        <strain evidence="1 2">CGMCC 1.3239</strain>
    </source>
</reference>
<dbReference type="AlphaFoldDB" id="A0ABD5SCF7"/>
<organism evidence="1 2">
    <name type="scientific">Halorubrum tibetense</name>
    <dbReference type="NCBI Taxonomy" id="175631"/>
    <lineage>
        <taxon>Archaea</taxon>
        <taxon>Methanobacteriati</taxon>
        <taxon>Methanobacteriota</taxon>
        <taxon>Stenosarchaea group</taxon>
        <taxon>Halobacteria</taxon>
        <taxon>Halobacteriales</taxon>
        <taxon>Haloferacaceae</taxon>
        <taxon>Halorubrum</taxon>
    </lineage>
</organism>
<dbReference type="RefSeq" id="WP_379783019.1">
    <property type="nucleotide sequence ID" value="NZ_JBHSWW010000278.1"/>
</dbReference>
<evidence type="ECO:0000313" key="2">
    <source>
        <dbReference type="Proteomes" id="UP001596442"/>
    </source>
</evidence>
<dbReference type="Proteomes" id="UP001596442">
    <property type="component" value="Unassembled WGS sequence"/>
</dbReference>
<evidence type="ECO:0000313" key="1">
    <source>
        <dbReference type="EMBL" id="MFC6754486.1"/>
    </source>
</evidence>
<protein>
    <submittedName>
        <fullName evidence="1">Selenium cofactor biosynthesis protein YqeC</fullName>
    </submittedName>
</protein>
<sequence length="247" mass="26172">MNVVDALDAATGTTCLVGAGGKKTTLYALANRLERSVVTATVRIPIFDRQVAAVRTTTDPVVALDTDPPFPLGLVPEREREDRYLGYDPETVDALGSAHDGPVLVKADGARTRLLKAPNDREPQVPATADTVVPVASAHAIGEPLTEAVVHRPERVAAITGAAVGDEITPEIVGRVLAHERGGMKRVPGDATAIPLVNMVDDEADEAVARRIAAVVRKEALDRPIDVPRIVLARMRDATVVDVVDVV</sequence>
<dbReference type="EMBL" id="JBHSWW010000278">
    <property type="protein sequence ID" value="MFC6754486.1"/>
    <property type="molecule type" value="Genomic_DNA"/>
</dbReference>
<gene>
    <name evidence="1" type="primary">yqeC</name>
    <name evidence="1" type="ORF">ACFQEU_13595</name>
</gene>
<accession>A0ABD5SCF7</accession>
<keyword evidence="2" id="KW-1185">Reference proteome</keyword>
<dbReference type="Pfam" id="PF19842">
    <property type="entry name" value="YqeC"/>
    <property type="match status" value="1"/>
</dbReference>